<dbReference type="GO" id="GO:0016491">
    <property type="term" value="F:oxidoreductase activity"/>
    <property type="evidence" value="ECO:0007669"/>
    <property type="project" value="UniProtKB-KW"/>
</dbReference>
<dbReference type="PRINTS" id="PR00081">
    <property type="entry name" value="GDHRDH"/>
</dbReference>
<dbReference type="PANTHER" id="PTHR43391:SF14">
    <property type="entry name" value="DEHYDROGENASE_REDUCTASE SDR FAMILY PROTEIN 7-LIKE"/>
    <property type="match status" value="1"/>
</dbReference>
<reference evidence="5 6" key="1">
    <citation type="submission" date="2018-05" db="EMBL/GenBank/DDBJ databases">
        <title>Genomic Encyclopedia of Type Strains, Phase IV (KMG-IV): sequencing the most valuable type-strain genomes for metagenomic binning, comparative biology and taxonomic classification.</title>
        <authorList>
            <person name="Goeker M."/>
        </authorList>
    </citation>
    <scope>NUCLEOTIDE SEQUENCE [LARGE SCALE GENOMIC DNA]</scope>
    <source>
        <strain evidence="5 6">DSM 22440</strain>
    </source>
</reference>
<keyword evidence="3" id="KW-0560">Oxidoreductase</keyword>
<protein>
    <submittedName>
        <fullName evidence="5">NADP-dependent 3-hydroxy acid dehydrogenase YdfG</fullName>
    </submittedName>
</protein>
<dbReference type="EMBL" id="QJJR01000013">
    <property type="protein sequence ID" value="PXW88303.1"/>
    <property type="molecule type" value="Genomic_DNA"/>
</dbReference>
<accession>A0A2V3W1U2</accession>
<dbReference type="Proteomes" id="UP000247922">
    <property type="component" value="Unassembled WGS sequence"/>
</dbReference>
<dbReference type="OrthoDB" id="9775296at2"/>
<organism evidence="5 6">
    <name type="scientific">Streptohalobacillus salinus</name>
    <dbReference type="NCBI Taxonomy" id="621096"/>
    <lineage>
        <taxon>Bacteria</taxon>
        <taxon>Bacillati</taxon>
        <taxon>Bacillota</taxon>
        <taxon>Bacilli</taxon>
        <taxon>Bacillales</taxon>
        <taxon>Bacillaceae</taxon>
        <taxon>Streptohalobacillus</taxon>
    </lineage>
</organism>
<dbReference type="SUPFAM" id="SSF51735">
    <property type="entry name" value="NAD(P)-binding Rossmann-fold domains"/>
    <property type="match status" value="1"/>
</dbReference>
<dbReference type="PANTHER" id="PTHR43391">
    <property type="entry name" value="RETINOL DEHYDROGENASE-RELATED"/>
    <property type="match status" value="1"/>
</dbReference>
<keyword evidence="2" id="KW-0521">NADP</keyword>
<dbReference type="InterPro" id="IPR002347">
    <property type="entry name" value="SDR_fam"/>
</dbReference>
<dbReference type="AlphaFoldDB" id="A0A2V3W1U2"/>
<evidence type="ECO:0000256" key="2">
    <source>
        <dbReference type="ARBA" id="ARBA00022857"/>
    </source>
</evidence>
<comment type="caution">
    <text evidence="5">The sequence shown here is derived from an EMBL/GenBank/DDBJ whole genome shotgun (WGS) entry which is preliminary data.</text>
</comment>
<evidence type="ECO:0000313" key="6">
    <source>
        <dbReference type="Proteomes" id="UP000247922"/>
    </source>
</evidence>
<dbReference type="Gene3D" id="3.40.50.720">
    <property type="entry name" value="NAD(P)-binding Rossmann-like Domain"/>
    <property type="match status" value="1"/>
</dbReference>
<keyword evidence="6" id="KW-1185">Reference proteome</keyword>
<dbReference type="PRINTS" id="PR00080">
    <property type="entry name" value="SDRFAMILY"/>
</dbReference>
<name>A0A2V3W1U2_9BACI</name>
<dbReference type="InterPro" id="IPR036291">
    <property type="entry name" value="NAD(P)-bd_dom_sf"/>
</dbReference>
<evidence type="ECO:0000256" key="4">
    <source>
        <dbReference type="RuleBase" id="RU000363"/>
    </source>
</evidence>
<dbReference type="RefSeq" id="WP_110251939.1">
    <property type="nucleotide sequence ID" value="NZ_QJJR01000013.1"/>
</dbReference>
<evidence type="ECO:0000256" key="3">
    <source>
        <dbReference type="ARBA" id="ARBA00023002"/>
    </source>
</evidence>
<evidence type="ECO:0000256" key="1">
    <source>
        <dbReference type="ARBA" id="ARBA00006484"/>
    </source>
</evidence>
<sequence>MNEFSGKVAVITGAGNGFGVEFAKACANRQMKVVLADIREDDLQKTERLLKEMNCDVLAVPTDVSIYEQVAQLATKTIEHFGQVDLLFNNAGVVVPGPVWEIPMNDWDWIMSVNVNGIAYGLRAFIPIMLEQETACHIVNTASIAGLLTTPSMAAYHTSKHATVALSESVNYAMQAKQANIKLSVFCPGFVQTNLHHSDDYRPERFKINPSEPYYQSKTFLEGLKRAQHVINTGIPIDSISQSVFTAIEEERFYILTHPKYNPMIGKRVKDMLEGVIPSVRIFSS</sequence>
<evidence type="ECO:0000313" key="5">
    <source>
        <dbReference type="EMBL" id="PXW88303.1"/>
    </source>
</evidence>
<gene>
    <name evidence="5" type="ORF">DES38_11334</name>
</gene>
<proteinExistence type="inferred from homology"/>
<dbReference type="CDD" id="cd05233">
    <property type="entry name" value="SDR_c"/>
    <property type="match status" value="1"/>
</dbReference>
<dbReference type="Pfam" id="PF00106">
    <property type="entry name" value="adh_short"/>
    <property type="match status" value="1"/>
</dbReference>
<comment type="similarity">
    <text evidence="1 4">Belongs to the short-chain dehydrogenases/reductases (SDR) family.</text>
</comment>